<dbReference type="InterPro" id="IPR023828">
    <property type="entry name" value="Peptidase_S8_Ser-AS"/>
</dbReference>
<evidence type="ECO:0000256" key="2">
    <source>
        <dbReference type="ARBA" id="ARBA00022512"/>
    </source>
</evidence>
<reference evidence="16 17" key="1">
    <citation type="journal article" date="2019" name="Nat. Microbiol.">
        <title>Mediterranean grassland soil C-N compound turnover is dependent on rainfall and depth, and is mediated by genomically divergent microorganisms.</title>
        <authorList>
            <person name="Diamond S."/>
            <person name="Andeer P.F."/>
            <person name="Li Z."/>
            <person name="Crits-Christoph A."/>
            <person name="Burstein D."/>
            <person name="Anantharaman K."/>
            <person name="Lane K.R."/>
            <person name="Thomas B.C."/>
            <person name="Pan C."/>
            <person name="Northen T.R."/>
            <person name="Banfield J.F."/>
        </authorList>
    </citation>
    <scope>NUCLEOTIDE SEQUENCE [LARGE SCALE GENOMIC DNA]</scope>
    <source>
        <strain evidence="16">NP_8</strain>
    </source>
</reference>
<dbReference type="GO" id="GO:0004252">
    <property type="term" value="F:serine-type endopeptidase activity"/>
    <property type="evidence" value="ECO:0007669"/>
    <property type="project" value="UniProtKB-UniRule"/>
</dbReference>
<evidence type="ECO:0000256" key="7">
    <source>
        <dbReference type="ARBA" id="ARBA00022825"/>
    </source>
</evidence>
<proteinExistence type="inferred from homology"/>
<dbReference type="InterPro" id="IPR000209">
    <property type="entry name" value="Peptidase_S8/S53_dom"/>
</dbReference>
<dbReference type="Pfam" id="PF00082">
    <property type="entry name" value="Peptidase_S8"/>
    <property type="match status" value="1"/>
</dbReference>
<dbReference type="InterPro" id="IPR034187">
    <property type="entry name" value="Peptidases_S8_5"/>
</dbReference>
<dbReference type="InterPro" id="IPR050131">
    <property type="entry name" value="Peptidase_S8_subtilisin-like"/>
</dbReference>
<dbReference type="InterPro" id="IPR003137">
    <property type="entry name" value="PA_domain"/>
</dbReference>
<feature type="active site" description="Charge relay system" evidence="8 9">
    <location>
        <position position="529"/>
    </location>
</feature>
<sequence>MFRPRAVSALLVVLLVGTASAFAQTAGTSFPADEPPGLWFVELSNAPLADVDAVFTSAQRANYQKILKTEKDALRNAARAAAIQFVERRSFDLLWNGLSVEATPRNLNRLIGLPGVKAIYPVLAVSVPEAQVTADPELATAVVMTGADVVHSELGYTGRGIRVAVLDTGVDFDHPDLGGCFGPGCRVEVGYDFVGDAFNFSDPTANTPHPDPIPDDCNGHGTHVAGIIGANGAVTGVAPEVTFGAYRVFGCRGDTSTEILLTAMERILADGADVLNISVGEPFEWPQYPTAQAADRLVNKRIVVVASFGNNGGDGTYSASAPAVGSKVIGVASFDNTSINVSKFTISADDRAVGYIPATGAPPSPLSGSSPMARTGTSTSTADACQPLTTDLTGRVVLIRRGTCTFNVKVVNAQSAGAEGVVLYNNTTGLINPNVTGTGPNAVHIPVVAISQADGIVINDRLTTGPVSMTWTDGYVSVPNPTGGHISSFSSYAMAPDLTLKPDIGAPGGLIRSTYPLQLGGYAILSGTSMASPHVAGAVALLLQARPRVAPQQVRTLLQNSADPQPRGGLPAGLDHVHRQGAGLLKIDRAILATSKVDPGKLSLGEVMGPVTRALSIENTTASAVTYDLSHEPALATIGSTRSPVPTVADSLVTFSASSVTLLAKSKGSVQVTIIPSPLLPDTSLFGGYIKLTASNGQVFRVPYAGFKGNYQSLQALAPTSAGFPWLATRVAATTTGPLSDWTRQPAGATYSMSGGDIPWILVHLDHQVRRLRLEVFDAATGQAWHRVLDLPYVSRNIVAPPFFVNASFFAYSWDGTAVTGNRTHTAPDGQYVVKLSVLKALGDADNPADWETWTSPVVTIRRPALAVSP</sequence>
<evidence type="ECO:0000256" key="8">
    <source>
        <dbReference type="PIRSR" id="PIRSR615500-1"/>
    </source>
</evidence>
<dbReference type="EMBL" id="VBAP01000088">
    <property type="protein sequence ID" value="TMI72440.1"/>
    <property type="molecule type" value="Genomic_DNA"/>
</dbReference>
<dbReference type="Gene3D" id="3.40.50.200">
    <property type="entry name" value="Peptidase S8/S53 domain"/>
    <property type="match status" value="2"/>
</dbReference>
<dbReference type="PROSITE" id="PS00138">
    <property type="entry name" value="SUBTILASE_SER"/>
    <property type="match status" value="1"/>
</dbReference>
<comment type="caution">
    <text evidence="16">The sequence shown here is derived from an EMBL/GenBank/DDBJ whole genome shotgun (WGS) entry which is preliminary data.</text>
</comment>
<feature type="signal peptide" evidence="12">
    <location>
        <begin position="1"/>
        <end position="23"/>
    </location>
</feature>
<evidence type="ECO:0000256" key="1">
    <source>
        <dbReference type="ARBA" id="ARBA00011073"/>
    </source>
</evidence>
<dbReference type="PANTHER" id="PTHR43806:SF66">
    <property type="entry name" value="SERIN ENDOPEPTIDASE"/>
    <property type="match status" value="1"/>
</dbReference>
<organism evidence="16 17">
    <name type="scientific">Candidatus Segetimicrobium genomatis</name>
    <dbReference type="NCBI Taxonomy" id="2569760"/>
    <lineage>
        <taxon>Bacteria</taxon>
        <taxon>Bacillati</taxon>
        <taxon>Candidatus Sysuimicrobiota</taxon>
        <taxon>Candidatus Sysuimicrobiia</taxon>
        <taxon>Candidatus Sysuimicrobiales</taxon>
        <taxon>Candidatus Segetimicrobiaceae</taxon>
        <taxon>Candidatus Segetimicrobium</taxon>
    </lineage>
</organism>
<gene>
    <name evidence="16" type="ORF">E6H05_11235</name>
</gene>
<dbReference type="InterPro" id="IPR015500">
    <property type="entry name" value="Peptidase_S8_subtilisin-rel"/>
</dbReference>
<evidence type="ECO:0000259" key="13">
    <source>
        <dbReference type="Pfam" id="PF00082"/>
    </source>
</evidence>
<feature type="domain" description="Peptidase S8/S53" evidence="13">
    <location>
        <begin position="158"/>
        <end position="565"/>
    </location>
</feature>
<dbReference type="PANTHER" id="PTHR43806">
    <property type="entry name" value="PEPTIDASE S8"/>
    <property type="match status" value="1"/>
</dbReference>
<dbReference type="PRINTS" id="PR00723">
    <property type="entry name" value="SUBTILISIN"/>
</dbReference>
<evidence type="ECO:0000256" key="5">
    <source>
        <dbReference type="ARBA" id="ARBA00022729"/>
    </source>
</evidence>
<feature type="domain" description="C5a peptidase/Subtilisin-like protease SBT2-like Fn3-like" evidence="15">
    <location>
        <begin position="604"/>
        <end position="704"/>
    </location>
</feature>
<dbReference type="PROSITE" id="PS00137">
    <property type="entry name" value="SUBTILASE_HIS"/>
    <property type="match status" value="1"/>
</dbReference>
<keyword evidence="5 12" id="KW-0732">Signal</keyword>
<feature type="active site" description="Charge relay system" evidence="8 9">
    <location>
        <position position="167"/>
    </location>
</feature>
<evidence type="ECO:0000259" key="15">
    <source>
        <dbReference type="Pfam" id="PF06280"/>
    </source>
</evidence>
<dbReference type="PROSITE" id="PS51892">
    <property type="entry name" value="SUBTILASE"/>
    <property type="match status" value="1"/>
</dbReference>
<evidence type="ECO:0000259" key="14">
    <source>
        <dbReference type="Pfam" id="PF02225"/>
    </source>
</evidence>
<evidence type="ECO:0000313" key="17">
    <source>
        <dbReference type="Proteomes" id="UP000318834"/>
    </source>
</evidence>
<dbReference type="Proteomes" id="UP000318834">
    <property type="component" value="Unassembled WGS sequence"/>
</dbReference>
<dbReference type="Pfam" id="PF06280">
    <property type="entry name" value="fn3_5"/>
    <property type="match status" value="1"/>
</dbReference>
<evidence type="ECO:0000256" key="4">
    <source>
        <dbReference type="ARBA" id="ARBA00022670"/>
    </source>
</evidence>
<evidence type="ECO:0000256" key="11">
    <source>
        <dbReference type="SAM" id="MobiDB-lite"/>
    </source>
</evidence>
<keyword evidence="4 9" id="KW-0645">Protease</keyword>
<keyword evidence="7 9" id="KW-0720">Serine protease</keyword>
<dbReference type="InterPro" id="IPR046450">
    <property type="entry name" value="PA_dom_sf"/>
</dbReference>
<accession>A0A537IM94</accession>
<dbReference type="GO" id="GO:0016020">
    <property type="term" value="C:membrane"/>
    <property type="evidence" value="ECO:0007669"/>
    <property type="project" value="InterPro"/>
</dbReference>
<evidence type="ECO:0000256" key="12">
    <source>
        <dbReference type="SAM" id="SignalP"/>
    </source>
</evidence>
<feature type="chain" id="PRO_5021893603" evidence="12">
    <location>
        <begin position="24"/>
        <end position="870"/>
    </location>
</feature>
<name>A0A537IM94_9BACT</name>
<evidence type="ECO:0000256" key="3">
    <source>
        <dbReference type="ARBA" id="ARBA00022525"/>
    </source>
</evidence>
<evidence type="ECO:0000313" key="16">
    <source>
        <dbReference type="EMBL" id="TMI72440.1"/>
    </source>
</evidence>
<keyword evidence="6 9" id="KW-0378">Hydrolase</keyword>
<dbReference type="Pfam" id="PF02225">
    <property type="entry name" value="PA"/>
    <property type="match status" value="1"/>
</dbReference>
<keyword evidence="2" id="KW-0134">Cell wall</keyword>
<feature type="region of interest" description="Disordered" evidence="11">
    <location>
        <begin position="358"/>
        <end position="382"/>
    </location>
</feature>
<dbReference type="SUPFAM" id="SSF52025">
    <property type="entry name" value="PA domain"/>
    <property type="match status" value="1"/>
</dbReference>
<evidence type="ECO:0000256" key="6">
    <source>
        <dbReference type="ARBA" id="ARBA00022801"/>
    </source>
</evidence>
<dbReference type="InterPro" id="IPR023827">
    <property type="entry name" value="Peptidase_S8_Asp-AS"/>
</dbReference>
<keyword evidence="3" id="KW-0964">Secreted</keyword>
<feature type="domain" description="PA" evidence="14">
    <location>
        <begin position="382"/>
        <end position="455"/>
    </location>
</feature>
<dbReference type="PROSITE" id="PS00136">
    <property type="entry name" value="SUBTILASE_ASP"/>
    <property type="match status" value="1"/>
</dbReference>
<dbReference type="InterPro" id="IPR010435">
    <property type="entry name" value="C5a/SBT2-like_Fn3"/>
</dbReference>
<protein>
    <submittedName>
        <fullName evidence="16">Peptidase S8</fullName>
    </submittedName>
</protein>
<evidence type="ECO:0000256" key="9">
    <source>
        <dbReference type="PROSITE-ProRule" id="PRU01240"/>
    </source>
</evidence>
<dbReference type="InterPro" id="IPR036852">
    <property type="entry name" value="Peptidase_S8/S53_dom_sf"/>
</dbReference>
<dbReference type="GO" id="GO:0006508">
    <property type="term" value="P:proteolysis"/>
    <property type="evidence" value="ECO:0007669"/>
    <property type="project" value="UniProtKB-KW"/>
</dbReference>
<dbReference type="CDD" id="cd07489">
    <property type="entry name" value="Peptidases_S8_5"/>
    <property type="match status" value="1"/>
</dbReference>
<dbReference type="InterPro" id="IPR022398">
    <property type="entry name" value="Peptidase_S8_His-AS"/>
</dbReference>
<dbReference type="Gene3D" id="2.60.40.1710">
    <property type="entry name" value="Subtilisin-like superfamily"/>
    <property type="match status" value="1"/>
</dbReference>
<dbReference type="SUPFAM" id="SSF52743">
    <property type="entry name" value="Subtilisin-like"/>
    <property type="match status" value="1"/>
</dbReference>
<dbReference type="AlphaFoldDB" id="A0A537IM94"/>
<dbReference type="GO" id="GO:0005615">
    <property type="term" value="C:extracellular space"/>
    <property type="evidence" value="ECO:0007669"/>
    <property type="project" value="TreeGrafter"/>
</dbReference>
<comment type="similarity">
    <text evidence="1 9 10">Belongs to the peptidase S8 family.</text>
</comment>
<feature type="active site" description="Charge relay system" evidence="8 9">
    <location>
        <position position="220"/>
    </location>
</feature>
<evidence type="ECO:0000256" key="10">
    <source>
        <dbReference type="RuleBase" id="RU003355"/>
    </source>
</evidence>